<dbReference type="InterPro" id="IPR004358">
    <property type="entry name" value="Sig_transdc_His_kin-like_C"/>
</dbReference>
<comment type="caution">
    <text evidence="14">The sequence shown here is derived from an EMBL/GenBank/DDBJ whole genome shotgun (WGS) entry which is preliminary data.</text>
</comment>
<accession>A0ABT6ASQ7</accession>
<dbReference type="InterPro" id="IPR003661">
    <property type="entry name" value="HisK_dim/P_dom"/>
</dbReference>
<dbReference type="Pfam" id="PF02518">
    <property type="entry name" value="HATPase_c"/>
    <property type="match status" value="1"/>
</dbReference>
<sequence length="389" mass="41858">MSSPAPSKAERAGWLARHDSMFVRLFLVMAAIMLAVHVLGVTVIESLFPRPGSGGFHFVPGNEPPPPPPPGESARPGAPGGPPPQGGAYPGNGNAAMPRPPHRSRVFGPPRLGLLFQLAAIIAASWVGARLLARPVQRLASSAGRLAQDVHAPPLDEEGGPAEARAAAEAFNRMQQRIRTQLAQQSRFLAAVSHDLRTPLTRMSLRIEGIDDSQVRYRLRQDLAEMNGLIDATLYYLRERDGAAVPRQRVDVEALLQAVVDDATEIGQDVRLSGHAEPLLAYPAELRRAVVNLVENAHRYGGSARIELTDSPERVVIDVCDSGPGIPEEEMSRVLEPFYRLESSRNRSTGGVGMGLAIAADIVARHGGELTLANRPEGGLRVRLVLPRG</sequence>
<gene>
    <name evidence="14" type="ORF">P3W85_21410</name>
</gene>
<dbReference type="Pfam" id="PF00512">
    <property type="entry name" value="HisKA"/>
    <property type="match status" value="1"/>
</dbReference>
<keyword evidence="4" id="KW-1003">Cell membrane</keyword>
<keyword evidence="8" id="KW-0418">Kinase</keyword>
<evidence type="ECO:0000256" key="8">
    <source>
        <dbReference type="ARBA" id="ARBA00022777"/>
    </source>
</evidence>
<evidence type="ECO:0000259" key="13">
    <source>
        <dbReference type="PROSITE" id="PS50885"/>
    </source>
</evidence>
<feature type="domain" description="Histidine kinase" evidence="12">
    <location>
        <begin position="191"/>
        <end position="389"/>
    </location>
</feature>
<comment type="catalytic activity">
    <reaction evidence="1">
        <text>ATP + protein L-histidine = ADP + protein N-phospho-L-histidine.</text>
        <dbReference type="EC" id="2.7.13.3"/>
    </reaction>
</comment>
<dbReference type="PROSITE" id="PS50885">
    <property type="entry name" value="HAMP"/>
    <property type="match status" value="1"/>
</dbReference>
<reference evidence="14 15" key="1">
    <citation type="submission" date="2023-03" db="EMBL/GenBank/DDBJ databases">
        <title>Draft assemblies of triclosan tolerant bacteria isolated from returned activated sludge.</title>
        <authorList>
            <person name="Van Hamelsveld S."/>
        </authorList>
    </citation>
    <scope>NUCLEOTIDE SEQUENCE [LARGE SCALE GENOMIC DNA]</scope>
    <source>
        <strain evidence="14 15">GW210010_S58</strain>
    </source>
</reference>
<dbReference type="PROSITE" id="PS50109">
    <property type="entry name" value="HIS_KIN"/>
    <property type="match status" value="1"/>
</dbReference>
<dbReference type="CDD" id="cd00082">
    <property type="entry name" value="HisKA"/>
    <property type="match status" value="1"/>
</dbReference>
<dbReference type="PRINTS" id="PR00344">
    <property type="entry name" value="BCTRLSENSOR"/>
</dbReference>
<evidence type="ECO:0000256" key="4">
    <source>
        <dbReference type="ARBA" id="ARBA00022475"/>
    </source>
</evidence>
<keyword evidence="15" id="KW-1185">Reference proteome</keyword>
<evidence type="ECO:0000313" key="14">
    <source>
        <dbReference type="EMBL" id="MDF3835494.1"/>
    </source>
</evidence>
<dbReference type="SUPFAM" id="SSF47384">
    <property type="entry name" value="Homodimeric domain of signal transducing histidine kinase"/>
    <property type="match status" value="1"/>
</dbReference>
<evidence type="ECO:0000256" key="1">
    <source>
        <dbReference type="ARBA" id="ARBA00000085"/>
    </source>
</evidence>
<dbReference type="CDD" id="cd00075">
    <property type="entry name" value="HATPase"/>
    <property type="match status" value="1"/>
</dbReference>
<keyword evidence="6" id="KW-0808">Transferase</keyword>
<dbReference type="EMBL" id="JARJLM010000360">
    <property type="protein sequence ID" value="MDF3835494.1"/>
    <property type="molecule type" value="Genomic_DNA"/>
</dbReference>
<feature type="domain" description="HAMP" evidence="13">
    <location>
        <begin position="130"/>
        <end position="183"/>
    </location>
</feature>
<dbReference type="EC" id="2.7.13.3" evidence="3"/>
<dbReference type="Pfam" id="PF00672">
    <property type="entry name" value="HAMP"/>
    <property type="match status" value="1"/>
</dbReference>
<dbReference type="RefSeq" id="WP_276266256.1">
    <property type="nucleotide sequence ID" value="NZ_JARJLM010000360.1"/>
</dbReference>
<evidence type="ECO:0000259" key="12">
    <source>
        <dbReference type="PROSITE" id="PS50109"/>
    </source>
</evidence>
<evidence type="ECO:0000256" key="2">
    <source>
        <dbReference type="ARBA" id="ARBA00004651"/>
    </source>
</evidence>
<evidence type="ECO:0000256" key="9">
    <source>
        <dbReference type="ARBA" id="ARBA00022840"/>
    </source>
</evidence>
<dbReference type="InterPro" id="IPR036097">
    <property type="entry name" value="HisK_dim/P_sf"/>
</dbReference>
<evidence type="ECO:0000256" key="6">
    <source>
        <dbReference type="ARBA" id="ARBA00022679"/>
    </source>
</evidence>
<comment type="subcellular location">
    <subcellularLocation>
        <location evidence="2">Cell membrane</location>
        <topology evidence="2">Multi-pass membrane protein</topology>
    </subcellularLocation>
</comment>
<dbReference type="SMART" id="SM00387">
    <property type="entry name" value="HATPase_c"/>
    <property type="match status" value="1"/>
</dbReference>
<keyword evidence="9 14" id="KW-0067">ATP-binding</keyword>
<feature type="compositionally biased region" description="Pro residues" evidence="10">
    <location>
        <begin position="62"/>
        <end position="71"/>
    </location>
</feature>
<dbReference type="Gene3D" id="1.10.287.130">
    <property type="match status" value="1"/>
</dbReference>
<proteinExistence type="predicted"/>
<keyword evidence="11" id="KW-1133">Transmembrane helix</keyword>
<dbReference type="InterPro" id="IPR036890">
    <property type="entry name" value="HATPase_C_sf"/>
</dbReference>
<dbReference type="InterPro" id="IPR003594">
    <property type="entry name" value="HATPase_dom"/>
</dbReference>
<dbReference type="InterPro" id="IPR050980">
    <property type="entry name" value="2C_sensor_his_kinase"/>
</dbReference>
<name>A0ABT6ASQ7_9BURK</name>
<evidence type="ECO:0000256" key="11">
    <source>
        <dbReference type="SAM" id="Phobius"/>
    </source>
</evidence>
<feature type="transmembrane region" description="Helical" evidence="11">
    <location>
        <begin position="21"/>
        <end position="44"/>
    </location>
</feature>
<organism evidence="14 15">
    <name type="scientific">Cupriavidus basilensis</name>
    <dbReference type="NCBI Taxonomy" id="68895"/>
    <lineage>
        <taxon>Bacteria</taxon>
        <taxon>Pseudomonadati</taxon>
        <taxon>Pseudomonadota</taxon>
        <taxon>Betaproteobacteria</taxon>
        <taxon>Burkholderiales</taxon>
        <taxon>Burkholderiaceae</taxon>
        <taxon>Cupriavidus</taxon>
    </lineage>
</organism>
<dbReference type="PANTHER" id="PTHR44936">
    <property type="entry name" value="SENSOR PROTEIN CREC"/>
    <property type="match status" value="1"/>
</dbReference>
<keyword evidence="11" id="KW-0472">Membrane</keyword>
<evidence type="ECO:0000256" key="3">
    <source>
        <dbReference type="ARBA" id="ARBA00012438"/>
    </source>
</evidence>
<keyword evidence="7" id="KW-0547">Nucleotide-binding</keyword>
<evidence type="ECO:0000256" key="5">
    <source>
        <dbReference type="ARBA" id="ARBA00022553"/>
    </source>
</evidence>
<keyword evidence="5" id="KW-0597">Phosphoprotein</keyword>
<dbReference type="InterPro" id="IPR005467">
    <property type="entry name" value="His_kinase_dom"/>
</dbReference>
<dbReference type="GO" id="GO:0005524">
    <property type="term" value="F:ATP binding"/>
    <property type="evidence" value="ECO:0007669"/>
    <property type="project" value="UniProtKB-KW"/>
</dbReference>
<dbReference type="Gene3D" id="3.30.565.10">
    <property type="entry name" value="Histidine kinase-like ATPase, C-terminal domain"/>
    <property type="match status" value="1"/>
</dbReference>
<evidence type="ECO:0000256" key="7">
    <source>
        <dbReference type="ARBA" id="ARBA00022741"/>
    </source>
</evidence>
<feature type="region of interest" description="Disordered" evidence="10">
    <location>
        <begin position="55"/>
        <end position="104"/>
    </location>
</feature>
<keyword evidence="11" id="KW-0812">Transmembrane</keyword>
<dbReference type="SUPFAM" id="SSF55874">
    <property type="entry name" value="ATPase domain of HSP90 chaperone/DNA topoisomerase II/histidine kinase"/>
    <property type="match status" value="1"/>
</dbReference>
<evidence type="ECO:0000256" key="10">
    <source>
        <dbReference type="SAM" id="MobiDB-lite"/>
    </source>
</evidence>
<protein>
    <recommendedName>
        <fullName evidence="3">histidine kinase</fullName>
        <ecNumber evidence="3">2.7.13.3</ecNumber>
    </recommendedName>
</protein>
<dbReference type="SMART" id="SM00304">
    <property type="entry name" value="HAMP"/>
    <property type="match status" value="1"/>
</dbReference>
<evidence type="ECO:0000313" key="15">
    <source>
        <dbReference type="Proteomes" id="UP001216674"/>
    </source>
</evidence>
<dbReference type="InterPro" id="IPR003660">
    <property type="entry name" value="HAMP_dom"/>
</dbReference>
<dbReference type="Proteomes" id="UP001216674">
    <property type="component" value="Unassembled WGS sequence"/>
</dbReference>
<dbReference type="PANTHER" id="PTHR44936:SF10">
    <property type="entry name" value="SENSOR PROTEIN RSTB"/>
    <property type="match status" value="1"/>
</dbReference>
<dbReference type="SMART" id="SM00388">
    <property type="entry name" value="HisKA"/>
    <property type="match status" value="1"/>
</dbReference>